<dbReference type="GO" id="GO:0006874">
    <property type="term" value="P:intracellular calcium ion homeostasis"/>
    <property type="evidence" value="ECO:0007669"/>
    <property type="project" value="TreeGrafter"/>
</dbReference>
<dbReference type="AlphaFoldDB" id="A0A937F883"/>
<feature type="transmembrane region" description="Helical" evidence="5">
    <location>
        <begin position="280"/>
        <end position="301"/>
    </location>
</feature>
<proteinExistence type="predicted"/>
<comment type="caution">
    <text evidence="7">The sequence shown here is derived from an EMBL/GenBank/DDBJ whole genome shotgun (WGS) entry which is preliminary data.</text>
</comment>
<dbReference type="Proteomes" id="UP000659388">
    <property type="component" value="Unassembled WGS sequence"/>
</dbReference>
<dbReference type="InterPro" id="IPR004837">
    <property type="entry name" value="NaCa_Exmemb"/>
</dbReference>
<feature type="transmembrane region" description="Helical" evidence="5">
    <location>
        <begin position="251"/>
        <end position="274"/>
    </location>
</feature>
<dbReference type="GO" id="GO:0005262">
    <property type="term" value="F:calcium channel activity"/>
    <property type="evidence" value="ECO:0007669"/>
    <property type="project" value="TreeGrafter"/>
</dbReference>
<feature type="transmembrane region" description="Helical" evidence="5">
    <location>
        <begin position="6"/>
        <end position="22"/>
    </location>
</feature>
<feature type="transmembrane region" description="Helical" evidence="5">
    <location>
        <begin position="72"/>
        <end position="91"/>
    </location>
</feature>
<evidence type="ECO:0000256" key="4">
    <source>
        <dbReference type="ARBA" id="ARBA00023136"/>
    </source>
</evidence>
<evidence type="ECO:0000259" key="6">
    <source>
        <dbReference type="Pfam" id="PF01699"/>
    </source>
</evidence>
<feature type="domain" description="Sodium/calcium exchanger membrane region" evidence="6">
    <location>
        <begin position="186"/>
        <end position="327"/>
    </location>
</feature>
<evidence type="ECO:0000313" key="8">
    <source>
        <dbReference type="Proteomes" id="UP000659388"/>
    </source>
</evidence>
<sequence length="343" mass="37109">MTTLLLYIGLIIISTIVVWKSSDLLEGSSQRLATYYKLPAVVQGAIITAIGSSFPELSTTVLSTLLHGEFELGVGAIVGSAIFNILMIPALSGLTSKKLSADRILIYKDAQFYITSVAVLLLTFSLAVIYHPVPNKELVGSMTREIAMVPLLLYVLYIFLQQQETADYQKSKSKDKVENIKAGKEWLKLLGSLILIVGGVEGLVRGALFLGEYLETPSFFWGITVIAAATSIPDAFVSVKMARQGEGIISLANVIGSNIFDLLVAIPVGVLIAGSSEVDFALAVPLMLFLTFATILLFAMLRTKLILSSAESWILLLLYVLFIVWMILETFGGMSLLSESQGG</sequence>
<dbReference type="EMBL" id="JAESIY010000004">
    <property type="protein sequence ID" value="MBL3656100.1"/>
    <property type="molecule type" value="Genomic_DNA"/>
</dbReference>
<reference evidence="7" key="1">
    <citation type="submission" date="2021-01" db="EMBL/GenBank/DDBJ databases">
        <title>Fulvivirga kasyanovii gen. nov., sp nov., a novel member of the phylum Bacteroidetes isolated from seawater in a mussel farm.</title>
        <authorList>
            <person name="Zhao L.-H."/>
            <person name="Wang Z.-J."/>
        </authorList>
    </citation>
    <scope>NUCLEOTIDE SEQUENCE</scope>
    <source>
        <strain evidence="7">2943</strain>
    </source>
</reference>
<evidence type="ECO:0000313" key="7">
    <source>
        <dbReference type="EMBL" id="MBL3656100.1"/>
    </source>
</evidence>
<feature type="transmembrane region" description="Helical" evidence="5">
    <location>
        <begin position="186"/>
        <end position="207"/>
    </location>
</feature>
<evidence type="ECO:0000256" key="5">
    <source>
        <dbReference type="SAM" id="Phobius"/>
    </source>
</evidence>
<keyword evidence="2 5" id="KW-0812">Transmembrane</keyword>
<dbReference type="PANTHER" id="PTHR10846">
    <property type="entry name" value="SODIUM/POTASSIUM/CALCIUM EXCHANGER"/>
    <property type="match status" value="1"/>
</dbReference>
<dbReference type="Pfam" id="PF01699">
    <property type="entry name" value="Na_Ca_ex"/>
    <property type="match status" value="2"/>
</dbReference>
<name>A0A937F883_9BACT</name>
<protein>
    <submittedName>
        <fullName evidence="7">Sodium:calcium antiporter</fullName>
    </submittedName>
</protein>
<dbReference type="GO" id="GO:0008273">
    <property type="term" value="F:calcium, potassium:sodium antiporter activity"/>
    <property type="evidence" value="ECO:0007669"/>
    <property type="project" value="TreeGrafter"/>
</dbReference>
<dbReference type="InterPro" id="IPR044880">
    <property type="entry name" value="NCX_ion-bd_dom_sf"/>
</dbReference>
<dbReference type="GO" id="GO:0005886">
    <property type="term" value="C:plasma membrane"/>
    <property type="evidence" value="ECO:0007669"/>
    <property type="project" value="TreeGrafter"/>
</dbReference>
<accession>A0A937F883</accession>
<feature type="transmembrane region" description="Helical" evidence="5">
    <location>
        <begin position="313"/>
        <end position="337"/>
    </location>
</feature>
<feature type="transmembrane region" description="Helical" evidence="5">
    <location>
        <begin position="112"/>
        <end position="130"/>
    </location>
</feature>
<comment type="subcellular location">
    <subcellularLocation>
        <location evidence="1">Membrane</location>
        <topology evidence="1">Multi-pass membrane protein</topology>
    </subcellularLocation>
</comment>
<feature type="transmembrane region" description="Helical" evidence="5">
    <location>
        <begin position="142"/>
        <end position="160"/>
    </location>
</feature>
<organism evidence="7 8">
    <name type="scientific">Fulvivirga sediminis</name>
    <dbReference type="NCBI Taxonomy" id="2803949"/>
    <lineage>
        <taxon>Bacteria</taxon>
        <taxon>Pseudomonadati</taxon>
        <taxon>Bacteroidota</taxon>
        <taxon>Cytophagia</taxon>
        <taxon>Cytophagales</taxon>
        <taxon>Fulvivirgaceae</taxon>
        <taxon>Fulvivirga</taxon>
    </lineage>
</organism>
<keyword evidence="3 5" id="KW-1133">Transmembrane helix</keyword>
<feature type="transmembrane region" description="Helical" evidence="5">
    <location>
        <begin position="219"/>
        <end position="239"/>
    </location>
</feature>
<evidence type="ECO:0000256" key="2">
    <source>
        <dbReference type="ARBA" id="ARBA00022692"/>
    </source>
</evidence>
<keyword evidence="8" id="KW-1185">Reference proteome</keyword>
<dbReference type="PANTHER" id="PTHR10846:SF8">
    <property type="entry name" value="INNER MEMBRANE PROTEIN YRBG"/>
    <property type="match status" value="1"/>
</dbReference>
<keyword evidence="4 5" id="KW-0472">Membrane</keyword>
<gene>
    <name evidence="7" type="ORF">JL102_08165</name>
</gene>
<feature type="transmembrane region" description="Helical" evidence="5">
    <location>
        <begin position="34"/>
        <end position="52"/>
    </location>
</feature>
<dbReference type="InterPro" id="IPR004481">
    <property type="entry name" value="K/Na/Ca-exchanger"/>
</dbReference>
<evidence type="ECO:0000256" key="3">
    <source>
        <dbReference type="ARBA" id="ARBA00022989"/>
    </source>
</evidence>
<dbReference type="RefSeq" id="WP_202243893.1">
    <property type="nucleotide sequence ID" value="NZ_JAESIY010000004.1"/>
</dbReference>
<evidence type="ECO:0000256" key="1">
    <source>
        <dbReference type="ARBA" id="ARBA00004141"/>
    </source>
</evidence>
<dbReference type="Gene3D" id="1.20.1420.30">
    <property type="entry name" value="NCX, central ion-binding region"/>
    <property type="match status" value="1"/>
</dbReference>
<feature type="domain" description="Sodium/calcium exchanger membrane region" evidence="6">
    <location>
        <begin position="7"/>
        <end position="161"/>
    </location>
</feature>